<comment type="cofactor">
    <cofactor evidence="1">
        <name>Mn(2+)</name>
        <dbReference type="ChEBI" id="CHEBI:29035"/>
    </cofactor>
</comment>
<dbReference type="InterPro" id="IPR050299">
    <property type="entry name" value="YjjX_NTPase"/>
</dbReference>
<evidence type="ECO:0000256" key="12">
    <source>
        <dbReference type="ARBA" id="ARBA00060855"/>
    </source>
</evidence>
<accession>A0A1F6EHY0</accession>
<dbReference type="GO" id="GO:0046872">
    <property type="term" value="F:metal ion binding"/>
    <property type="evidence" value="ECO:0007669"/>
    <property type="project" value="UniProtKB-KW"/>
</dbReference>
<evidence type="ECO:0000256" key="9">
    <source>
        <dbReference type="ARBA" id="ARBA00038901"/>
    </source>
</evidence>
<dbReference type="EC" id="3.6.1.73" evidence="9"/>
<dbReference type="FunFam" id="3.90.950.10:FF:000002">
    <property type="entry name" value="Inosine/xanthosine triphosphatase"/>
    <property type="match status" value="1"/>
</dbReference>
<reference evidence="14 15" key="1">
    <citation type="journal article" date="2016" name="Nat. Commun.">
        <title>Thousands of microbial genomes shed light on interconnected biogeochemical processes in an aquifer system.</title>
        <authorList>
            <person name="Anantharaman K."/>
            <person name="Brown C.T."/>
            <person name="Hug L.A."/>
            <person name="Sharon I."/>
            <person name="Castelle C.J."/>
            <person name="Probst A.J."/>
            <person name="Thomas B.C."/>
            <person name="Singh A."/>
            <person name="Wilkins M.J."/>
            <person name="Karaoz U."/>
            <person name="Brodie E.L."/>
            <person name="Williams K.H."/>
            <person name="Hubbard S.S."/>
            <person name="Banfield J.F."/>
        </authorList>
    </citation>
    <scope>NUCLEOTIDE SEQUENCE [LARGE SCALE GENOMIC DNA]</scope>
</reference>
<gene>
    <name evidence="14" type="ORF">A3A38_03960</name>
</gene>
<evidence type="ECO:0000256" key="2">
    <source>
        <dbReference type="ARBA" id="ARBA00001946"/>
    </source>
</evidence>
<dbReference type="GO" id="GO:0009117">
    <property type="term" value="P:nucleotide metabolic process"/>
    <property type="evidence" value="ECO:0007669"/>
    <property type="project" value="UniProtKB-KW"/>
</dbReference>
<name>A0A1F6EHY0_9BACT</name>
<dbReference type="InterPro" id="IPR029001">
    <property type="entry name" value="ITPase-like_fam"/>
</dbReference>
<dbReference type="Proteomes" id="UP000177306">
    <property type="component" value="Unassembled WGS sequence"/>
</dbReference>
<comment type="catalytic activity">
    <reaction evidence="11">
        <text>XTP + H2O = XDP + phosphate + H(+)</text>
        <dbReference type="Rhea" id="RHEA:28406"/>
        <dbReference type="ChEBI" id="CHEBI:15377"/>
        <dbReference type="ChEBI" id="CHEBI:15378"/>
        <dbReference type="ChEBI" id="CHEBI:43474"/>
        <dbReference type="ChEBI" id="CHEBI:59884"/>
        <dbReference type="ChEBI" id="CHEBI:61314"/>
        <dbReference type="EC" id="3.6.1.73"/>
    </reaction>
</comment>
<protein>
    <recommendedName>
        <fullName evidence="9">inosine/xanthosine triphosphatase</fullName>
        <ecNumber evidence="9">3.6.1.73</ecNumber>
    </recommendedName>
</protein>
<evidence type="ECO:0000256" key="7">
    <source>
        <dbReference type="ARBA" id="ARBA00023080"/>
    </source>
</evidence>
<comment type="caution">
    <text evidence="14">The sequence shown here is derived from an EMBL/GenBank/DDBJ whole genome shotgun (WGS) entry which is preliminary data.</text>
</comment>
<evidence type="ECO:0000256" key="5">
    <source>
        <dbReference type="ARBA" id="ARBA00022801"/>
    </source>
</evidence>
<comment type="catalytic activity">
    <reaction evidence="10">
        <text>ITP + H2O = IDP + phosphate + H(+)</text>
        <dbReference type="Rhea" id="RHEA:28330"/>
        <dbReference type="ChEBI" id="CHEBI:15377"/>
        <dbReference type="ChEBI" id="CHEBI:15378"/>
        <dbReference type="ChEBI" id="CHEBI:43474"/>
        <dbReference type="ChEBI" id="CHEBI:58280"/>
        <dbReference type="ChEBI" id="CHEBI:61402"/>
        <dbReference type="EC" id="3.6.1.73"/>
    </reaction>
</comment>
<dbReference type="AlphaFoldDB" id="A0A1F6EHY0"/>
<evidence type="ECO:0000256" key="1">
    <source>
        <dbReference type="ARBA" id="ARBA00001936"/>
    </source>
</evidence>
<keyword evidence="6" id="KW-0460">Magnesium</keyword>
<evidence type="ECO:0000256" key="10">
    <source>
        <dbReference type="ARBA" id="ARBA00048174"/>
    </source>
</evidence>
<evidence type="ECO:0000256" key="4">
    <source>
        <dbReference type="ARBA" id="ARBA00022741"/>
    </source>
</evidence>
<evidence type="ECO:0000256" key="3">
    <source>
        <dbReference type="ARBA" id="ARBA00022723"/>
    </source>
</evidence>
<dbReference type="GO" id="GO:0006772">
    <property type="term" value="P:thiamine metabolic process"/>
    <property type="evidence" value="ECO:0007669"/>
    <property type="project" value="TreeGrafter"/>
</dbReference>
<evidence type="ECO:0000256" key="11">
    <source>
        <dbReference type="ARBA" id="ARBA00048781"/>
    </source>
</evidence>
<dbReference type="GO" id="GO:0000166">
    <property type="term" value="F:nucleotide binding"/>
    <property type="evidence" value="ECO:0007669"/>
    <property type="project" value="UniProtKB-KW"/>
</dbReference>
<dbReference type="Pfam" id="PF01931">
    <property type="entry name" value="NTPase_I-T"/>
    <property type="match status" value="1"/>
</dbReference>
<dbReference type="Gene3D" id="3.90.950.10">
    <property type="match status" value="1"/>
</dbReference>
<sequence length="179" mass="19757">MKVIIASKSPVKEEAVKRGFMMIFPEVTFTFECVPAHSGISDQPMSNDEIRTGALSRIKHARELAPDFYVGLEGGVEEMYGDLYNYGWVVIESKDKRQGHSRTVSFALPPAIRHLILHEGLEQSHATDKVLAKSGTKTTTGTIGPLTNDSLTYADWYAPAIVCALVPFVKDGLHSYDRA</sequence>
<comment type="cofactor">
    <cofactor evidence="2">
        <name>Mg(2+)</name>
        <dbReference type="ChEBI" id="CHEBI:18420"/>
    </cofactor>
</comment>
<dbReference type="GO" id="GO:0103023">
    <property type="term" value="F:ITPase activity"/>
    <property type="evidence" value="ECO:0007669"/>
    <property type="project" value="UniProtKB-EC"/>
</dbReference>
<dbReference type="PANTHER" id="PTHR34699:SF2">
    <property type="entry name" value="NON-CANONICAL PURINE NTP PHOSPHATASE_PRRC1 DOMAIN-CONTAINING PROTEIN"/>
    <property type="match status" value="1"/>
</dbReference>
<proteinExistence type="inferred from homology"/>
<evidence type="ECO:0000313" key="15">
    <source>
        <dbReference type="Proteomes" id="UP000177306"/>
    </source>
</evidence>
<keyword evidence="5" id="KW-0378">Hydrolase</keyword>
<keyword evidence="7" id="KW-0546">Nucleotide metabolism</keyword>
<dbReference type="EMBL" id="MFLY01000004">
    <property type="protein sequence ID" value="OGG73255.1"/>
    <property type="molecule type" value="Genomic_DNA"/>
</dbReference>
<keyword evidence="8" id="KW-0464">Manganese</keyword>
<keyword evidence="3" id="KW-0479">Metal-binding</keyword>
<dbReference type="PANTHER" id="PTHR34699">
    <property type="match status" value="1"/>
</dbReference>
<evidence type="ECO:0000256" key="6">
    <source>
        <dbReference type="ARBA" id="ARBA00022842"/>
    </source>
</evidence>
<organism evidence="14 15">
    <name type="scientific">Candidatus Kaiserbacteria bacterium RIFCSPLOWO2_01_FULL_53_17</name>
    <dbReference type="NCBI Taxonomy" id="1798511"/>
    <lineage>
        <taxon>Bacteria</taxon>
        <taxon>Candidatus Kaiseribacteriota</taxon>
    </lineage>
</organism>
<dbReference type="SUPFAM" id="SSF52972">
    <property type="entry name" value="ITPase-like"/>
    <property type="match status" value="1"/>
</dbReference>
<dbReference type="InterPro" id="IPR026533">
    <property type="entry name" value="NTPase/PRRC1"/>
</dbReference>
<keyword evidence="4" id="KW-0547">Nucleotide-binding</keyword>
<evidence type="ECO:0000259" key="13">
    <source>
        <dbReference type="Pfam" id="PF01931"/>
    </source>
</evidence>
<evidence type="ECO:0000256" key="8">
    <source>
        <dbReference type="ARBA" id="ARBA00023211"/>
    </source>
</evidence>
<evidence type="ECO:0000313" key="14">
    <source>
        <dbReference type="EMBL" id="OGG73255.1"/>
    </source>
</evidence>
<comment type="similarity">
    <text evidence="12">Belongs to the YjjX NTPase family.</text>
</comment>
<feature type="domain" description="Non-canonical purine NTP phosphatase/PRRC1" evidence="13">
    <location>
        <begin position="6"/>
        <end position="169"/>
    </location>
</feature>